<dbReference type="Pfam" id="PF02912">
    <property type="entry name" value="Phe_tRNA-synt_N"/>
    <property type="match status" value="1"/>
</dbReference>
<accession>A0A0F8VUW6</accession>
<dbReference type="GO" id="GO:0005524">
    <property type="term" value="F:ATP binding"/>
    <property type="evidence" value="ECO:0007669"/>
    <property type="project" value="InterPro"/>
</dbReference>
<dbReference type="SUPFAM" id="SSF46589">
    <property type="entry name" value="tRNA-binding arm"/>
    <property type="match status" value="1"/>
</dbReference>
<dbReference type="Gene3D" id="3.30.930.10">
    <property type="entry name" value="Bira Bifunctional Protein, Domain 2"/>
    <property type="match status" value="1"/>
</dbReference>
<proteinExistence type="predicted"/>
<reference evidence="2" key="1">
    <citation type="journal article" date="2015" name="Nature">
        <title>Complex archaea that bridge the gap between prokaryotes and eukaryotes.</title>
        <authorList>
            <person name="Spang A."/>
            <person name="Saw J.H."/>
            <person name="Jorgensen S.L."/>
            <person name="Zaremba-Niedzwiedzka K."/>
            <person name="Martijn J."/>
            <person name="Lind A.E."/>
            <person name="van Eijk R."/>
            <person name="Schleper C."/>
            <person name="Guy L."/>
            <person name="Ettema T.J."/>
        </authorList>
    </citation>
    <scope>NUCLEOTIDE SEQUENCE</scope>
</reference>
<dbReference type="InterPro" id="IPR045864">
    <property type="entry name" value="aa-tRNA-synth_II/BPL/LPL"/>
</dbReference>
<evidence type="ECO:0000259" key="1">
    <source>
        <dbReference type="Pfam" id="PF02912"/>
    </source>
</evidence>
<dbReference type="GO" id="GO:0006432">
    <property type="term" value="P:phenylalanyl-tRNA aminoacylation"/>
    <property type="evidence" value="ECO:0007669"/>
    <property type="project" value="InterPro"/>
</dbReference>
<protein>
    <recommendedName>
        <fullName evidence="1">Phenylalanine-tRNA ligase class II N-terminal domain-containing protein</fullName>
    </recommendedName>
</protein>
<organism evidence="2">
    <name type="scientific">marine sediment metagenome</name>
    <dbReference type="NCBI Taxonomy" id="412755"/>
    <lineage>
        <taxon>unclassified sequences</taxon>
        <taxon>metagenomes</taxon>
        <taxon>ecological metagenomes</taxon>
    </lineage>
</organism>
<dbReference type="EMBL" id="LAZR01069239">
    <property type="protein sequence ID" value="KKK48112.1"/>
    <property type="molecule type" value="Genomic_DNA"/>
</dbReference>
<dbReference type="AlphaFoldDB" id="A0A0F8VUW6"/>
<dbReference type="InterPro" id="IPR010978">
    <property type="entry name" value="tRNA-bd_arm"/>
</dbReference>
<name>A0A0F8VUW6_9ZZZZ</name>
<evidence type="ECO:0000313" key="2">
    <source>
        <dbReference type="EMBL" id="KKK48112.1"/>
    </source>
</evidence>
<sequence>MDDLKSKYLTAIDAATDEAALEEVRLAAIGKKGEVALRMRELGRMTPEERQSAGPALNALKAQITEALAARKAMLEAQALDARLAGEWLDVTLPGAGA</sequence>
<feature type="domain" description="Phenylalanine-tRNA ligase class II N-terminal" evidence="1">
    <location>
        <begin position="16"/>
        <end position="84"/>
    </location>
</feature>
<comment type="caution">
    <text evidence="2">The sequence shown here is derived from an EMBL/GenBank/DDBJ whole genome shotgun (WGS) entry which is preliminary data.</text>
</comment>
<dbReference type="InterPro" id="IPR004188">
    <property type="entry name" value="Phe-tRNA_ligase_II_N"/>
</dbReference>
<gene>
    <name evidence="2" type="ORF">LCGC14_3148410</name>
</gene>
<dbReference type="GO" id="GO:0005737">
    <property type="term" value="C:cytoplasm"/>
    <property type="evidence" value="ECO:0007669"/>
    <property type="project" value="InterPro"/>
</dbReference>
<dbReference type="GO" id="GO:0004826">
    <property type="term" value="F:phenylalanine-tRNA ligase activity"/>
    <property type="evidence" value="ECO:0007669"/>
    <property type="project" value="InterPro"/>
</dbReference>